<sequence>MNAIEQSNILDLRRSQVSSRLDMEPISASVLVDDEFKRRNTLKALGPFRTGCTGIDDYVLMGGLERGSVVGISAEEEDIGLKLGLQTLVGELCAGQDRRALIVTPNPAGAILSALRAVLKTELKQQQQKQQVSMNDCLDRTMLSCVFDLDGLEEVLADLDGRHEPSSPPPPSPEAARSPSAISEVGDSQDEDALSPLVAASPPPPPPQRAAKKPSSSASLPHIILVTHFTTFMTSLFTQRDSAAAHAALHLLGSHLRRLSRTLPSSPLVLLLNTTTTAAADAAPLDSTLRSVFAASRRVKPKFGLVFSRLLDLHLLGARVARQEEEEGAGTSGDRSAGYITVLEVLLDELGLWEGKLGPRRSREQRWGAVVVENGRVSDAFSTMTQGRVS</sequence>
<dbReference type="Gene3D" id="3.40.50.300">
    <property type="entry name" value="P-loop containing nucleotide triphosphate hydrolases"/>
    <property type="match status" value="1"/>
</dbReference>
<dbReference type="AlphaFoldDB" id="A0A8K0WRF2"/>
<feature type="region of interest" description="Disordered" evidence="1">
    <location>
        <begin position="160"/>
        <end position="217"/>
    </location>
</feature>
<keyword evidence="3" id="KW-1185">Reference proteome</keyword>
<name>A0A8K0WRF2_9HYPO</name>
<accession>A0A8K0WRF2</accession>
<dbReference type="EMBL" id="JAGPNK010000008">
    <property type="protein sequence ID" value="KAH7316518.1"/>
    <property type="molecule type" value="Genomic_DNA"/>
</dbReference>
<evidence type="ECO:0000313" key="2">
    <source>
        <dbReference type="EMBL" id="KAH7316518.1"/>
    </source>
</evidence>
<reference evidence="2" key="1">
    <citation type="journal article" date="2021" name="Nat. Commun.">
        <title>Genetic determinants of endophytism in the Arabidopsis root mycobiome.</title>
        <authorList>
            <person name="Mesny F."/>
            <person name="Miyauchi S."/>
            <person name="Thiergart T."/>
            <person name="Pickel B."/>
            <person name="Atanasova L."/>
            <person name="Karlsson M."/>
            <person name="Huettel B."/>
            <person name="Barry K.W."/>
            <person name="Haridas S."/>
            <person name="Chen C."/>
            <person name="Bauer D."/>
            <person name="Andreopoulos W."/>
            <person name="Pangilinan J."/>
            <person name="LaButti K."/>
            <person name="Riley R."/>
            <person name="Lipzen A."/>
            <person name="Clum A."/>
            <person name="Drula E."/>
            <person name="Henrissat B."/>
            <person name="Kohler A."/>
            <person name="Grigoriev I.V."/>
            <person name="Martin F.M."/>
            <person name="Hacquard S."/>
        </authorList>
    </citation>
    <scope>NUCLEOTIDE SEQUENCE</scope>
    <source>
        <strain evidence="2">MPI-CAGE-CH-0235</strain>
    </source>
</reference>
<feature type="compositionally biased region" description="Low complexity" evidence="1">
    <location>
        <begin position="174"/>
        <end position="184"/>
    </location>
</feature>
<comment type="caution">
    <text evidence="2">The sequence shown here is derived from an EMBL/GenBank/DDBJ whole genome shotgun (WGS) entry which is preliminary data.</text>
</comment>
<evidence type="ECO:0000256" key="1">
    <source>
        <dbReference type="SAM" id="MobiDB-lite"/>
    </source>
</evidence>
<organism evidence="2 3">
    <name type="scientific">Stachybotrys elegans</name>
    <dbReference type="NCBI Taxonomy" id="80388"/>
    <lineage>
        <taxon>Eukaryota</taxon>
        <taxon>Fungi</taxon>
        <taxon>Dikarya</taxon>
        <taxon>Ascomycota</taxon>
        <taxon>Pezizomycotina</taxon>
        <taxon>Sordariomycetes</taxon>
        <taxon>Hypocreomycetidae</taxon>
        <taxon>Hypocreales</taxon>
        <taxon>Stachybotryaceae</taxon>
        <taxon>Stachybotrys</taxon>
    </lineage>
</organism>
<dbReference type="OrthoDB" id="336321at2759"/>
<evidence type="ECO:0000313" key="3">
    <source>
        <dbReference type="Proteomes" id="UP000813444"/>
    </source>
</evidence>
<protein>
    <recommendedName>
        <fullName evidence="4">DNA recombination and repair protein Rad51-like C-terminal domain-containing protein</fullName>
    </recommendedName>
</protein>
<dbReference type="InterPro" id="IPR027417">
    <property type="entry name" value="P-loop_NTPase"/>
</dbReference>
<dbReference type="Proteomes" id="UP000813444">
    <property type="component" value="Unassembled WGS sequence"/>
</dbReference>
<gene>
    <name evidence="2" type="ORF">B0I35DRAFT_433290</name>
</gene>
<evidence type="ECO:0008006" key="4">
    <source>
        <dbReference type="Google" id="ProtNLM"/>
    </source>
</evidence>
<proteinExistence type="predicted"/>